<dbReference type="NCBIfam" id="NF003991">
    <property type="entry name" value="PRK05472.1-5"/>
    <property type="match status" value="1"/>
</dbReference>
<evidence type="ECO:0000313" key="9">
    <source>
        <dbReference type="EMBL" id="RSU11154.1"/>
    </source>
</evidence>
<keyword evidence="2 7" id="KW-0678">Repressor</keyword>
<evidence type="ECO:0000256" key="3">
    <source>
        <dbReference type="ARBA" id="ARBA00023015"/>
    </source>
</evidence>
<keyword evidence="3 7" id="KW-0805">Transcription regulation</keyword>
<dbReference type="NCBIfam" id="NF003994">
    <property type="entry name" value="PRK05472.2-3"/>
    <property type="match status" value="1"/>
</dbReference>
<dbReference type="GO" id="GO:0051775">
    <property type="term" value="P:response to redox state"/>
    <property type="evidence" value="ECO:0007669"/>
    <property type="project" value="InterPro"/>
</dbReference>
<accession>A0A430ASX8</accession>
<keyword evidence="10" id="KW-1185">Reference proteome</keyword>
<dbReference type="Proteomes" id="UP000286773">
    <property type="component" value="Unassembled WGS sequence"/>
</dbReference>
<comment type="function">
    <text evidence="7">Modulates transcription in response to changes in cellular NADH/NAD(+) redox state.</text>
</comment>
<comment type="caution">
    <text evidence="9">The sequence shown here is derived from an EMBL/GenBank/DDBJ whole genome shotgun (WGS) entry which is preliminary data.</text>
</comment>
<dbReference type="InterPro" id="IPR036388">
    <property type="entry name" value="WH-like_DNA-bd_sf"/>
</dbReference>
<dbReference type="Gene3D" id="1.10.10.10">
    <property type="entry name" value="Winged helix-like DNA-binding domain superfamily/Winged helix DNA-binding domain"/>
    <property type="match status" value="1"/>
</dbReference>
<dbReference type="InterPro" id="IPR022876">
    <property type="entry name" value="Tscrpt_rep_Rex"/>
</dbReference>
<sequence>MKDQLIPKATAKRLPLYYRYLKTLYASGKRKVSSTELSDALKVDSATIRRDFSYFGELGKRGYGYDVENLMNFFAKTLNEDVLTHVALIGVGHLGHALLRYRFQRSESIRISAAFDVKEDLVGRILEGVPVYSAEEMVQQIKEQQIDVAILTVPEHVAQQNADLLVKAGIRGIMNFTPVRLDLPGYVKVQNVDLTNEMQTLIYFLNNYPAETDGTETEDNGTAVTE</sequence>
<comment type="subcellular location">
    <subcellularLocation>
        <location evidence="7">Cytoplasm</location>
    </subcellularLocation>
</comment>
<dbReference type="SUPFAM" id="SSF46785">
    <property type="entry name" value="Winged helix' DNA-binding domain"/>
    <property type="match status" value="1"/>
</dbReference>
<dbReference type="PANTHER" id="PTHR35786">
    <property type="entry name" value="REDOX-SENSING TRANSCRIPTIONAL REPRESSOR REX"/>
    <property type="match status" value="1"/>
</dbReference>
<evidence type="ECO:0000256" key="5">
    <source>
        <dbReference type="ARBA" id="ARBA00023125"/>
    </source>
</evidence>
<dbReference type="InterPro" id="IPR058203">
    <property type="entry name" value="Rex_bacilli-type"/>
</dbReference>
<dbReference type="NCBIfam" id="NF003996">
    <property type="entry name" value="PRK05472.2-5"/>
    <property type="match status" value="1"/>
</dbReference>
<dbReference type="InterPro" id="IPR009718">
    <property type="entry name" value="Rex_DNA-bd_C_dom"/>
</dbReference>
<dbReference type="AlphaFoldDB" id="A0A430ASX8"/>
<dbReference type="NCBIfam" id="NF003995">
    <property type="entry name" value="PRK05472.2-4"/>
    <property type="match status" value="1"/>
</dbReference>
<organism evidence="9 10">
    <name type="scientific">Vagococcus acidifermentans</name>
    <dbReference type="NCBI Taxonomy" id="564710"/>
    <lineage>
        <taxon>Bacteria</taxon>
        <taxon>Bacillati</taxon>
        <taxon>Bacillota</taxon>
        <taxon>Bacilli</taxon>
        <taxon>Lactobacillales</taxon>
        <taxon>Enterococcaceae</taxon>
        <taxon>Vagococcus</taxon>
    </lineage>
</organism>
<dbReference type="Pfam" id="PF02629">
    <property type="entry name" value="CoA_binding"/>
    <property type="match status" value="1"/>
</dbReference>
<dbReference type="PANTHER" id="PTHR35786:SF1">
    <property type="entry name" value="REDOX-SENSING TRANSCRIPTIONAL REPRESSOR REX 1"/>
    <property type="match status" value="1"/>
</dbReference>
<dbReference type="HAMAP" id="MF_01131">
    <property type="entry name" value="Rex"/>
    <property type="match status" value="1"/>
</dbReference>
<proteinExistence type="inferred from homology"/>
<dbReference type="GO" id="GO:0003700">
    <property type="term" value="F:DNA-binding transcription factor activity"/>
    <property type="evidence" value="ECO:0007669"/>
    <property type="project" value="UniProtKB-UniRule"/>
</dbReference>
<feature type="domain" description="CoA-binding" evidence="8">
    <location>
        <begin position="79"/>
        <end position="180"/>
    </location>
</feature>
<evidence type="ECO:0000256" key="2">
    <source>
        <dbReference type="ARBA" id="ARBA00022491"/>
    </source>
</evidence>
<dbReference type="InterPro" id="IPR036291">
    <property type="entry name" value="NAD(P)-bd_dom_sf"/>
</dbReference>
<dbReference type="GO" id="GO:0005737">
    <property type="term" value="C:cytoplasm"/>
    <property type="evidence" value="ECO:0007669"/>
    <property type="project" value="UniProtKB-SubCell"/>
</dbReference>
<reference evidence="9 10" key="1">
    <citation type="submission" date="2017-05" db="EMBL/GenBank/DDBJ databases">
        <title>Vagococcus spp. assemblies.</title>
        <authorList>
            <person name="Gulvik C.A."/>
        </authorList>
    </citation>
    <scope>NUCLEOTIDE SEQUENCE [LARGE SCALE GENOMIC DNA]</scope>
    <source>
        <strain evidence="9 10">LMG 24798</strain>
    </source>
</reference>
<dbReference type="SUPFAM" id="SSF51735">
    <property type="entry name" value="NAD(P)-binding Rossmann-fold domains"/>
    <property type="match status" value="1"/>
</dbReference>
<evidence type="ECO:0000256" key="1">
    <source>
        <dbReference type="ARBA" id="ARBA00022490"/>
    </source>
</evidence>
<keyword evidence="5 7" id="KW-0238">DNA-binding</keyword>
<feature type="DNA-binding region" description="H-T-H motif" evidence="7">
    <location>
        <begin position="16"/>
        <end position="55"/>
    </location>
</feature>
<name>A0A430ASX8_9ENTE</name>
<evidence type="ECO:0000256" key="4">
    <source>
        <dbReference type="ARBA" id="ARBA00023027"/>
    </source>
</evidence>
<evidence type="ECO:0000259" key="8">
    <source>
        <dbReference type="SMART" id="SM00881"/>
    </source>
</evidence>
<evidence type="ECO:0000256" key="7">
    <source>
        <dbReference type="HAMAP-Rule" id="MF_01131"/>
    </source>
</evidence>
<dbReference type="EMBL" id="NGKC01000009">
    <property type="protein sequence ID" value="RSU11154.1"/>
    <property type="molecule type" value="Genomic_DNA"/>
</dbReference>
<keyword evidence="1 7" id="KW-0963">Cytoplasm</keyword>
<protein>
    <recommendedName>
        <fullName evidence="7">Redox-sensing transcriptional repressor Rex</fullName>
    </recommendedName>
</protein>
<keyword evidence="4 7" id="KW-0520">NAD</keyword>
<dbReference type="GO" id="GO:0003677">
    <property type="term" value="F:DNA binding"/>
    <property type="evidence" value="ECO:0007669"/>
    <property type="project" value="UniProtKB-UniRule"/>
</dbReference>
<comment type="similarity">
    <text evidence="7">Belongs to the transcriptional regulatory Rex family.</text>
</comment>
<gene>
    <name evidence="7" type="primary">rex</name>
    <name evidence="9" type="ORF">CBF27_08615</name>
</gene>
<evidence type="ECO:0000313" key="10">
    <source>
        <dbReference type="Proteomes" id="UP000286773"/>
    </source>
</evidence>
<dbReference type="NCBIfam" id="NF003989">
    <property type="entry name" value="PRK05472.1-3"/>
    <property type="match status" value="1"/>
</dbReference>
<dbReference type="InterPro" id="IPR003781">
    <property type="entry name" value="CoA-bd"/>
</dbReference>
<feature type="binding site" evidence="7">
    <location>
        <begin position="90"/>
        <end position="95"/>
    </location>
    <ligand>
        <name>NAD(+)</name>
        <dbReference type="ChEBI" id="CHEBI:57540"/>
    </ligand>
</feature>
<comment type="subunit">
    <text evidence="7">Homodimer.</text>
</comment>
<keyword evidence="6 7" id="KW-0804">Transcription</keyword>
<dbReference type="SMART" id="SM00881">
    <property type="entry name" value="CoA_binding"/>
    <property type="match status" value="1"/>
</dbReference>
<dbReference type="RefSeq" id="WP_126813912.1">
    <property type="nucleotide sequence ID" value="NZ_NGKC01000009.1"/>
</dbReference>
<dbReference type="Gene3D" id="3.40.50.720">
    <property type="entry name" value="NAD(P)-binding Rossmann-like Domain"/>
    <property type="match status" value="1"/>
</dbReference>
<dbReference type="InterPro" id="IPR036390">
    <property type="entry name" value="WH_DNA-bd_sf"/>
</dbReference>
<dbReference type="Pfam" id="PF06971">
    <property type="entry name" value="Put_DNA-bind_N"/>
    <property type="match status" value="1"/>
</dbReference>
<dbReference type="OrthoDB" id="9784760at2"/>
<evidence type="ECO:0000256" key="6">
    <source>
        <dbReference type="ARBA" id="ARBA00023163"/>
    </source>
</evidence>
<dbReference type="GO" id="GO:0045892">
    <property type="term" value="P:negative regulation of DNA-templated transcription"/>
    <property type="evidence" value="ECO:0007669"/>
    <property type="project" value="InterPro"/>
</dbReference>